<evidence type="ECO:0000256" key="1">
    <source>
        <dbReference type="ARBA" id="ARBA00004606"/>
    </source>
</evidence>
<comment type="subcellular location">
    <subcellularLocation>
        <location evidence="1">Membrane</location>
        <topology evidence="1">Single-pass type II membrane protein</topology>
    </subcellularLocation>
</comment>
<evidence type="ECO:0000313" key="9">
    <source>
        <dbReference type="Proteomes" id="UP000053240"/>
    </source>
</evidence>
<protein>
    <submittedName>
        <fullName evidence="8">Elongation factor Tu, mitochondrial</fullName>
    </submittedName>
</protein>
<evidence type="ECO:0000256" key="5">
    <source>
        <dbReference type="ARBA" id="ARBA00023136"/>
    </source>
</evidence>
<dbReference type="InterPro" id="IPR051292">
    <property type="entry name" value="Xyl/GlcA_transferase"/>
</dbReference>
<dbReference type="SUPFAM" id="SSF50447">
    <property type="entry name" value="Translation proteins"/>
    <property type="match status" value="1"/>
</dbReference>
<accession>A0A0N0PEE8</accession>
<dbReference type="InParanoid" id="A0A0N0PEE8"/>
<dbReference type="InterPro" id="IPR009000">
    <property type="entry name" value="Transl_B-barrel_sf"/>
</dbReference>
<keyword evidence="4" id="KW-1133">Transmembrane helix</keyword>
<dbReference type="GO" id="GO:0016020">
    <property type="term" value="C:membrane"/>
    <property type="evidence" value="ECO:0007669"/>
    <property type="project" value="UniProtKB-SubCell"/>
</dbReference>
<evidence type="ECO:0000256" key="3">
    <source>
        <dbReference type="ARBA" id="ARBA00022968"/>
    </source>
</evidence>
<evidence type="ECO:0000256" key="7">
    <source>
        <dbReference type="SAM" id="MobiDB-lite"/>
    </source>
</evidence>
<keyword evidence="9" id="KW-1185">Reference proteome</keyword>
<dbReference type="SUPFAM" id="SSF52540">
    <property type="entry name" value="P-loop containing nucleoside triphosphate hydrolases"/>
    <property type="match status" value="1"/>
</dbReference>
<dbReference type="Proteomes" id="UP000053240">
    <property type="component" value="Unassembled WGS sequence"/>
</dbReference>
<organism evidence="8 9">
    <name type="scientific">Papilio machaon</name>
    <name type="common">Old World swallowtail butterfly</name>
    <dbReference type="NCBI Taxonomy" id="76193"/>
    <lineage>
        <taxon>Eukaryota</taxon>
        <taxon>Metazoa</taxon>
        <taxon>Ecdysozoa</taxon>
        <taxon>Arthropoda</taxon>
        <taxon>Hexapoda</taxon>
        <taxon>Insecta</taxon>
        <taxon>Pterygota</taxon>
        <taxon>Neoptera</taxon>
        <taxon>Endopterygota</taxon>
        <taxon>Lepidoptera</taxon>
        <taxon>Glossata</taxon>
        <taxon>Ditrysia</taxon>
        <taxon>Papilionoidea</taxon>
        <taxon>Papilionidae</taxon>
        <taxon>Papilioninae</taxon>
        <taxon>Papilio</taxon>
    </lineage>
</organism>
<dbReference type="STRING" id="76193.A0A0N0PEE8"/>
<evidence type="ECO:0000256" key="6">
    <source>
        <dbReference type="ARBA" id="ARBA00023180"/>
    </source>
</evidence>
<evidence type="ECO:0000313" key="8">
    <source>
        <dbReference type="EMBL" id="KPJ18830.1"/>
    </source>
</evidence>
<name>A0A0N0PEE8_PAPMA</name>
<gene>
    <name evidence="8" type="ORF">RR48_05768</name>
</gene>
<dbReference type="PANTHER" id="PTHR12270">
    <property type="entry name" value="GLYCOSYLTRANSFERASE-RELATED"/>
    <property type="match status" value="1"/>
</dbReference>
<feature type="region of interest" description="Disordered" evidence="7">
    <location>
        <begin position="1"/>
        <end position="38"/>
    </location>
</feature>
<keyword evidence="3" id="KW-0735">Signal-anchor</keyword>
<dbReference type="InterPro" id="IPR027417">
    <property type="entry name" value="P-loop_NTPase"/>
</dbReference>
<evidence type="ECO:0000256" key="2">
    <source>
        <dbReference type="ARBA" id="ARBA00022692"/>
    </source>
</evidence>
<reference evidence="8 9" key="1">
    <citation type="journal article" date="2015" name="Nat. Commun.">
        <title>Outbred genome sequencing and CRISPR/Cas9 gene editing in butterflies.</title>
        <authorList>
            <person name="Li X."/>
            <person name="Fan D."/>
            <person name="Zhang W."/>
            <person name="Liu G."/>
            <person name="Zhang L."/>
            <person name="Zhao L."/>
            <person name="Fang X."/>
            <person name="Chen L."/>
            <person name="Dong Y."/>
            <person name="Chen Y."/>
            <person name="Ding Y."/>
            <person name="Zhao R."/>
            <person name="Feng M."/>
            <person name="Zhu Y."/>
            <person name="Feng Y."/>
            <person name="Jiang X."/>
            <person name="Zhu D."/>
            <person name="Xiang H."/>
            <person name="Feng X."/>
            <person name="Li S."/>
            <person name="Wang J."/>
            <person name="Zhang G."/>
            <person name="Kronforst M.R."/>
            <person name="Wang W."/>
        </authorList>
    </citation>
    <scope>NUCLEOTIDE SEQUENCE [LARGE SCALE GENOMIC DNA]</scope>
    <source>
        <strain evidence="8">Ya'a_city_454_Pm</strain>
        <tissue evidence="8">Whole body</tissue>
    </source>
</reference>
<dbReference type="Gene3D" id="3.40.50.300">
    <property type="entry name" value="P-loop containing nucleotide triphosphate hydrolases"/>
    <property type="match status" value="1"/>
</dbReference>
<keyword evidence="8" id="KW-0251">Elongation factor</keyword>
<dbReference type="AlphaFoldDB" id="A0A0N0PEE8"/>
<dbReference type="PANTHER" id="PTHR12270:SF25">
    <property type="entry name" value="GLYCOSYLTRANSFERASE-LIKE PROTEIN LARGE"/>
    <property type="match status" value="1"/>
</dbReference>
<keyword evidence="5" id="KW-0472">Membrane</keyword>
<sequence length="249" mass="27699">MSAPTSFESIGDPSPVSDGPHPRNNTSPTYPDEEPPIGSKLVGADTGHIYVEWQSDYEPYLVVHRSIPKYDTRFSGFGWNKVSHSVELRAQGYQAVVLPGAFVVHTPHAPSHDITAFRADPHYRLLELVEIEMREMLSDFGYNGVTVPMITGSALKALNEDNSEYGMPSIRKLLDAIDNYVPSIQRDLTSPFLMPIDNAFTVPGRGTVVVGTLKQGIMKKNDDAELFPIITKVEIPVFILFLIKFFISF</sequence>
<dbReference type="GO" id="GO:0015020">
    <property type="term" value="F:glucuronosyltransferase activity"/>
    <property type="evidence" value="ECO:0007669"/>
    <property type="project" value="TreeGrafter"/>
</dbReference>
<dbReference type="GO" id="GO:0042285">
    <property type="term" value="F:xylosyltransferase activity"/>
    <property type="evidence" value="ECO:0007669"/>
    <property type="project" value="TreeGrafter"/>
</dbReference>
<keyword evidence="6" id="KW-0325">Glycoprotein</keyword>
<proteinExistence type="predicted"/>
<evidence type="ECO:0000256" key="4">
    <source>
        <dbReference type="ARBA" id="ARBA00022989"/>
    </source>
</evidence>
<dbReference type="GO" id="GO:0035269">
    <property type="term" value="P:protein O-linked glycosylation via mannose"/>
    <property type="evidence" value="ECO:0007669"/>
    <property type="project" value="TreeGrafter"/>
</dbReference>
<dbReference type="EMBL" id="KQ459986">
    <property type="protein sequence ID" value="KPJ18830.1"/>
    <property type="molecule type" value="Genomic_DNA"/>
</dbReference>
<dbReference type="Gene3D" id="2.40.30.10">
    <property type="entry name" value="Translation factors"/>
    <property type="match status" value="1"/>
</dbReference>
<keyword evidence="8" id="KW-0648">Protein biosynthesis</keyword>
<keyword evidence="2" id="KW-0812">Transmembrane</keyword>
<dbReference type="Pfam" id="PF13896">
    <property type="entry name" value="Glyco_transf_49"/>
    <property type="match status" value="1"/>
</dbReference>
<dbReference type="GO" id="GO:0003746">
    <property type="term" value="F:translation elongation factor activity"/>
    <property type="evidence" value="ECO:0007669"/>
    <property type="project" value="UniProtKB-KW"/>
</dbReference>